<dbReference type="EMBL" id="BARS01016308">
    <property type="protein sequence ID" value="GAF86435.1"/>
    <property type="molecule type" value="Genomic_DNA"/>
</dbReference>
<dbReference type="SUPFAM" id="SSF49313">
    <property type="entry name" value="Cadherin-like"/>
    <property type="match status" value="1"/>
</dbReference>
<name>X0UD83_9ZZZZ</name>
<feature type="non-terminal residue" evidence="1">
    <location>
        <position position="1"/>
    </location>
</feature>
<accession>X0UD83</accession>
<proteinExistence type="predicted"/>
<reference evidence="1" key="1">
    <citation type="journal article" date="2014" name="Front. Microbiol.">
        <title>High frequency of phylogenetically diverse reductive dehalogenase-homologous genes in deep subseafloor sedimentary metagenomes.</title>
        <authorList>
            <person name="Kawai M."/>
            <person name="Futagami T."/>
            <person name="Toyoda A."/>
            <person name="Takaki Y."/>
            <person name="Nishi S."/>
            <person name="Hori S."/>
            <person name="Arai W."/>
            <person name="Tsubouchi T."/>
            <person name="Morono Y."/>
            <person name="Uchiyama I."/>
            <person name="Ito T."/>
            <person name="Fujiyama A."/>
            <person name="Inagaki F."/>
            <person name="Takami H."/>
        </authorList>
    </citation>
    <scope>NUCLEOTIDE SEQUENCE</scope>
    <source>
        <strain evidence="1">Expedition CK06-06</strain>
    </source>
</reference>
<dbReference type="AlphaFoldDB" id="X0UD83"/>
<dbReference type="Gene3D" id="2.60.40.10">
    <property type="entry name" value="Immunoglobulins"/>
    <property type="match status" value="1"/>
</dbReference>
<protein>
    <recommendedName>
        <fullName evidence="2">Dystroglycan-type cadherin-like domain-containing protein</fullName>
    </recommendedName>
</protein>
<dbReference type="GO" id="GO:0005509">
    <property type="term" value="F:calcium ion binding"/>
    <property type="evidence" value="ECO:0007669"/>
    <property type="project" value="InterPro"/>
</dbReference>
<evidence type="ECO:0000313" key="1">
    <source>
        <dbReference type="EMBL" id="GAF86435.1"/>
    </source>
</evidence>
<dbReference type="GO" id="GO:0016020">
    <property type="term" value="C:membrane"/>
    <property type="evidence" value="ECO:0007669"/>
    <property type="project" value="InterPro"/>
</dbReference>
<dbReference type="InterPro" id="IPR015919">
    <property type="entry name" value="Cadherin-like_sf"/>
</dbReference>
<comment type="caution">
    <text evidence="1">The sequence shown here is derived from an EMBL/GenBank/DDBJ whole genome shotgun (WGS) entry which is preliminary data.</text>
</comment>
<dbReference type="InterPro" id="IPR013783">
    <property type="entry name" value="Ig-like_fold"/>
</dbReference>
<gene>
    <name evidence="1" type="ORF">S01H1_26858</name>
</gene>
<sequence>AVAGPTATAGNANKVFYRVVASDASGTESGCSDYAELPHPFVCSRPVTQARVGKPYRYQAKSLRSLGDYQCKQDPTVKRKKYAYKFWDVEQATFKLVRGPKWLSIGGRTGLLSGTPSAEHVGTARVEVEVADQFKGRAVQSFSVTVVQ</sequence>
<organism evidence="1">
    <name type="scientific">marine sediment metagenome</name>
    <dbReference type="NCBI Taxonomy" id="412755"/>
    <lineage>
        <taxon>unclassified sequences</taxon>
        <taxon>metagenomes</taxon>
        <taxon>ecological metagenomes</taxon>
    </lineage>
</organism>
<evidence type="ECO:0008006" key="2">
    <source>
        <dbReference type="Google" id="ProtNLM"/>
    </source>
</evidence>
<dbReference type="Pfam" id="PF05345">
    <property type="entry name" value="He_PIG"/>
    <property type="match status" value="1"/>
</dbReference>